<dbReference type="RefSeq" id="WP_016728405.1">
    <property type="nucleotide sequence ID" value="NZ_LAOO01000001.1"/>
</dbReference>
<name>A0ABR5DNA9_RICPA</name>
<protein>
    <submittedName>
        <fullName evidence="1">Type I restriction-modification system methyltransferase subunit domain protein</fullName>
    </submittedName>
</protein>
<comment type="caution">
    <text evidence="1">The sequence shown here is derived from an EMBL/GenBank/DDBJ whole genome shotgun (WGS) entry which is preliminary data.</text>
</comment>
<gene>
    <name evidence="1" type="ORF">RPATATE_0142</name>
</gene>
<dbReference type="GO" id="GO:0008168">
    <property type="term" value="F:methyltransferase activity"/>
    <property type="evidence" value="ECO:0007669"/>
    <property type="project" value="UniProtKB-KW"/>
</dbReference>
<evidence type="ECO:0000313" key="2">
    <source>
        <dbReference type="Proteomes" id="UP000035491"/>
    </source>
</evidence>
<organism evidence="1 2">
    <name type="scientific">Rickettsia parkeri str. Tate's Hell</name>
    <dbReference type="NCBI Taxonomy" id="1359189"/>
    <lineage>
        <taxon>Bacteria</taxon>
        <taxon>Pseudomonadati</taxon>
        <taxon>Pseudomonadota</taxon>
        <taxon>Alphaproteobacteria</taxon>
        <taxon>Rickettsiales</taxon>
        <taxon>Rickettsiaceae</taxon>
        <taxon>Rickettsieae</taxon>
        <taxon>Rickettsia</taxon>
        <taxon>spotted fever group</taxon>
    </lineage>
</organism>
<keyword evidence="2" id="KW-1185">Reference proteome</keyword>
<accession>A0ABR5DNA9</accession>
<proteinExistence type="predicted"/>
<dbReference type="EMBL" id="LAOO01000001">
    <property type="protein sequence ID" value="KJW00215.1"/>
    <property type="molecule type" value="Genomic_DNA"/>
</dbReference>
<reference evidence="1 2" key="1">
    <citation type="submission" date="2015-02" db="EMBL/GenBank/DDBJ databases">
        <title>Genome Sequencing of Rickettsiales.</title>
        <authorList>
            <person name="Daugherty S.C."/>
            <person name="Su Q."/>
            <person name="Abolude K."/>
            <person name="Beier-Sexton M."/>
            <person name="Carlyon J.A."/>
            <person name="Carter R."/>
            <person name="Day N.P."/>
            <person name="Dumler S.J."/>
            <person name="Dyachenko V."/>
            <person name="Godinez A."/>
            <person name="Kurtti T.J."/>
            <person name="Lichay M."/>
            <person name="Mullins K.E."/>
            <person name="Ott S."/>
            <person name="Pappas-Brown V."/>
            <person name="Paris D.H."/>
            <person name="Patel P."/>
            <person name="Richards A.L."/>
            <person name="Sadzewicz L."/>
            <person name="Sears K."/>
            <person name="Seidman D."/>
            <person name="Sengamalay N."/>
            <person name="Stenos J."/>
            <person name="Tallon L.J."/>
            <person name="Vincent G."/>
            <person name="Fraser C.M."/>
            <person name="Munderloh U."/>
            <person name="Dunning-Hotopp J.C."/>
        </authorList>
    </citation>
    <scope>NUCLEOTIDE SEQUENCE [LARGE SCALE GENOMIC DNA]</scope>
    <source>
        <strain evidence="1 2">Tate's Hell</strain>
    </source>
</reference>
<keyword evidence="1" id="KW-0808">Transferase</keyword>
<dbReference type="GO" id="GO:0032259">
    <property type="term" value="P:methylation"/>
    <property type="evidence" value="ECO:0007669"/>
    <property type="project" value="UniProtKB-KW"/>
</dbReference>
<dbReference type="GeneID" id="95362326"/>
<keyword evidence="1" id="KW-0489">Methyltransferase</keyword>
<dbReference type="Proteomes" id="UP000035491">
    <property type="component" value="Unassembled WGS sequence"/>
</dbReference>
<sequence>MDLRQALDQATEYAKLLDVPIVFAMNGAYCEARFVANNKELILNR</sequence>
<evidence type="ECO:0000313" key="1">
    <source>
        <dbReference type="EMBL" id="KJW00215.1"/>
    </source>
</evidence>